<dbReference type="EMBL" id="JBHFNR010000190">
    <property type="protein sequence ID" value="MFB2896260.1"/>
    <property type="molecule type" value="Genomic_DNA"/>
</dbReference>
<organism evidence="1 2">
    <name type="scientific">Floridaenema flaviceps BLCC-F50</name>
    <dbReference type="NCBI Taxonomy" id="3153642"/>
    <lineage>
        <taxon>Bacteria</taxon>
        <taxon>Bacillati</taxon>
        <taxon>Cyanobacteriota</taxon>
        <taxon>Cyanophyceae</taxon>
        <taxon>Oscillatoriophycideae</taxon>
        <taxon>Aerosakkonematales</taxon>
        <taxon>Aerosakkonemataceae</taxon>
        <taxon>Floridanema</taxon>
        <taxon>Floridanema flaviceps</taxon>
    </lineage>
</organism>
<keyword evidence="2" id="KW-1185">Reference proteome</keyword>
<reference evidence="1 2" key="1">
    <citation type="submission" date="2024-09" db="EMBL/GenBank/DDBJ databases">
        <title>Floridaenema gen nov. (Aerosakkonemataceae, Aerosakkonematales ord. nov., Cyanobacteria) from benthic tropical and subtropical fresh waters, with the description of four new species.</title>
        <authorList>
            <person name="Moretto J.A."/>
            <person name="Berthold D.E."/>
            <person name="Lefler F.W."/>
            <person name="Huang I.-S."/>
            <person name="Laughinghouse H. IV."/>
        </authorList>
    </citation>
    <scope>NUCLEOTIDE SEQUENCE [LARGE SCALE GENOMIC DNA]</scope>
    <source>
        <strain evidence="1 2">BLCC-F50</strain>
    </source>
</reference>
<dbReference type="RefSeq" id="WP_413265888.1">
    <property type="nucleotide sequence ID" value="NZ_JBHFNR010000190.1"/>
</dbReference>
<comment type="caution">
    <text evidence="1">The sequence shown here is derived from an EMBL/GenBank/DDBJ whole genome shotgun (WGS) entry which is preliminary data.</text>
</comment>
<name>A0ABV4XWZ8_9CYAN</name>
<dbReference type="Pfam" id="PF14105">
    <property type="entry name" value="DUF4278"/>
    <property type="match status" value="1"/>
</dbReference>
<gene>
    <name evidence="1" type="ORF">ACE1CI_25400</name>
</gene>
<dbReference type="Proteomes" id="UP001576784">
    <property type="component" value="Unassembled WGS sequence"/>
</dbReference>
<evidence type="ECO:0000313" key="2">
    <source>
        <dbReference type="Proteomes" id="UP001576784"/>
    </source>
</evidence>
<accession>A0ABV4XWZ8</accession>
<protein>
    <submittedName>
        <fullName evidence="1">DUF4278 domain-containing protein</fullName>
    </submittedName>
</protein>
<evidence type="ECO:0000313" key="1">
    <source>
        <dbReference type="EMBL" id="MFB2896260.1"/>
    </source>
</evidence>
<sequence>MKLKYRGNFCPPSAHVETVGTTIIGQFRGLSYQVRQSDFKNSSQPKINLKYRGVPYYNESSFNHHIVESLQCPLLNEYKPIS</sequence>
<dbReference type="InterPro" id="IPR025458">
    <property type="entry name" value="DUF4278"/>
</dbReference>
<proteinExistence type="predicted"/>